<evidence type="ECO:0000313" key="4">
    <source>
        <dbReference type="Proteomes" id="UP000198956"/>
    </source>
</evidence>
<evidence type="ECO:0000313" key="5">
    <source>
        <dbReference type="Proteomes" id="UP000826616"/>
    </source>
</evidence>
<dbReference type="AlphaFoldDB" id="A0A1G7XTW3"/>
<dbReference type="InterPro" id="IPR002645">
    <property type="entry name" value="STAS_dom"/>
</dbReference>
<sequence length="99" mass="11714">MIDYKVQENQVVFIFQEDIHFETVRQMEEKVKEVELPEYPNQLIIDLRQVRCIDSTGIGFLISWIHPLLSHYEVKMINSSLPVKRILQICKLDTLIEIA</sequence>
<dbReference type="InterPro" id="IPR036513">
    <property type="entry name" value="STAS_dom_sf"/>
</dbReference>
<proteinExistence type="predicted"/>
<keyword evidence="5" id="KW-1185">Reference proteome</keyword>
<dbReference type="EMBL" id="CP080764">
    <property type="protein sequence ID" value="QYY43689.1"/>
    <property type="molecule type" value="Genomic_DNA"/>
</dbReference>
<accession>A0A1G7XTW3</accession>
<dbReference type="Gene3D" id="3.30.750.24">
    <property type="entry name" value="STAS domain"/>
    <property type="match status" value="1"/>
</dbReference>
<dbReference type="CDD" id="cd07043">
    <property type="entry name" value="STAS_anti-anti-sigma_factors"/>
    <property type="match status" value="1"/>
</dbReference>
<dbReference type="EMBL" id="FNDE01000004">
    <property type="protein sequence ID" value="SDG87473.1"/>
    <property type="molecule type" value="Genomic_DNA"/>
</dbReference>
<dbReference type="PROSITE" id="PS50801">
    <property type="entry name" value="STAS"/>
    <property type="match status" value="1"/>
</dbReference>
<dbReference type="Proteomes" id="UP000826616">
    <property type="component" value="Chromosome"/>
</dbReference>
<evidence type="ECO:0000313" key="3">
    <source>
        <dbReference type="EMBL" id="SDG87473.1"/>
    </source>
</evidence>
<dbReference type="RefSeq" id="WP_162265039.1">
    <property type="nucleotide sequence ID" value="NZ_CP080764.1"/>
</dbReference>
<name>A0A1G7XTW3_ANETH</name>
<dbReference type="GeneID" id="97140834"/>
<organism evidence="3 4">
    <name type="scientific">Aneurinibacillus thermoaerophilus</name>
    <dbReference type="NCBI Taxonomy" id="143495"/>
    <lineage>
        <taxon>Bacteria</taxon>
        <taxon>Bacillati</taxon>
        <taxon>Bacillota</taxon>
        <taxon>Bacilli</taxon>
        <taxon>Bacillales</taxon>
        <taxon>Paenibacillaceae</taxon>
        <taxon>Aneurinibacillus group</taxon>
        <taxon>Aneurinibacillus</taxon>
    </lineage>
</organism>
<protein>
    <submittedName>
        <fullName evidence="3">Anti-anti-sigma factor</fullName>
    </submittedName>
    <submittedName>
        <fullName evidence="2">STAS domain-containing protein</fullName>
    </submittedName>
</protein>
<dbReference type="SUPFAM" id="SSF52091">
    <property type="entry name" value="SpoIIaa-like"/>
    <property type="match status" value="1"/>
</dbReference>
<reference evidence="3 4" key="1">
    <citation type="submission" date="2016-10" db="EMBL/GenBank/DDBJ databases">
        <authorList>
            <person name="de Groot N.N."/>
        </authorList>
    </citation>
    <scope>NUCLEOTIDE SEQUENCE [LARGE SCALE GENOMIC DNA]</scope>
    <source>
        <strain evidence="3 4">L 420-91</strain>
    </source>
</reference>
<dbReference type="Pfam" id="PF01740">
    <property type="entry name" value="STAS"/>
    <property type="match status" value="1"/>
</dbReference>
<dbReference type="Proteomes" id="UP000198956">
    <property type="component" value="Unassembled WGS sequence"/>
</dbReference>
<feature type="domain" description="STAS" evidence="1">
    <location>
        <begin position="1"/>
        <end position="99"/>
    </location>
</feature>
<evidence type="ECO:0000313" key="2">
    <source>
        <dbReference type="EMBL" id="QYY43689.1"/>
    </source>
</evidence>
<gene>
    <name evidence="2" type="ORF">K3F53_05585</name>
    <name evidence="3" type="ORF">SAMN04489735_1004188</name>
</gene>
<evidence type="ECO:0000259" key="1">
    <source>
        <dbReference type="PROSITE" id="PS50801"/>
    </source>
</evidence>
<reference evidence="2 5" key="2">
    <citation type="submission" date="2021-08" db="EMBL/GenBank/DDBJ databases">
        <title>Complete genome sequence of the strain Aneurinibacillus thermoaerophilus CCM 8960.</title>
        <authorList>
            <person name="Musilova J."/>
            <person name="Kourilova X."/>
            <person name="Pernicova I."/>
            <person name="Bezdicek M."/>
            <person name="Lengerova M."/>
            <person name="Obruca S."/>
            <person name="Sedlar K."/>
        </authorList>
    </citation>
    <scope>NUCLEOTIDE SEQUENCE [LARGE SCALE GENOMIC DNA]</scope>
    <source>
        <strain evidence="2 5">CCM 8960</strain>
    </source>
</reference>